<dbReference type="PANTHER" id="PTHR43667:SF2">
    <property type="entry name" value="FATTY ACID C-METHYL TRANSFERASE"/>
    <property type="match status" value="1"/>
</dbReference>
<dbReference type="EC" id="2.1.1.-" evidence="6"/>
<dbReference type="RefSeq" id="WP_386723349.1">
    <property type="nucleotide sequence ID" value="NZ_JBHRSZ010000009.1"/>
</dbReference>
<dbReference type="GO" id="GO:0008168">
    <property type="term" value="F:methyltransferase activity"/>
    <property type="evidence" value="ECO:0007669"/>
    <property type="project" value="UniProtKB-KW"/>
</dbReference>
<evidence type="ECO:0000313" key="6">
    <source>
        <dbReference type="EMBL" id="MFC3153429.1"/>
    </source>
</evidence>
<sequence length="447" mass="50456">MAPSKFQSSKEYKYAGAVAELKLSDEAKPKGMLSGWVIQIARRLVLAQLSQIHTGTILIRELTGDLTGDLSGKNDEEYRFGQADSELSAELVIHDASCYRDILTGGSIGAAEAYMTGDWSTPDLTMLVRVLVRNIDVVDNMEGGIAKLSAPLLKWFHSLNQNTEKGSRRNIAAHYDLGNDFFQLFLDPTMMYSAGIFPTDDATMEEASLNKLQVICEKLKLCEDDHLLEVGTGWGSLAIYAAKHYGCKVTTTTISEEQYKFAQTQISAEGLTDRITLLKSDYRYLEGQFDKLVSVEMIEAVGWKYYPTFFKKCSSLLKADGMMLLQAITIVDQRYENARKQVDFIQRYIFPGSCIPSIHALNTAAMNHSDLRMVYMADFAEHYARTLNAWQHGFMSRLEEVRGLGYSEEFIRMWQFYLSYCEGGFSERQIGVAHVMYAKPENKQTSH</sequence>
<keyword evidence="7" id="KW-1185">Reference proteome</keyword>
<accession>A0ABV7HL04</accession>
<organism evidence="6 7">
    <name type="scientific">Litoribrevibacter euphylliae</name>
    <dbReference type="NCBI Taxonomy" id="1834034"/>
    <lineage>
        <taxon>Bacteria</taxon>
        <taxon>Pseudomonadati</taxon>
        <taxon>Pseudomonadota</taxon>
        <taxon>Gammaproteobacteria</taxon>
        <taxon>Oceanospirillales</taxon>
        <taxon>Oceanospirillaceae</taxon>
        <taxon>Litoribrevibacter</taxon>
    </lineage>
</organism>
<evidence type="ECO:0000256" key="3">
    <source>
        <dbReference type="ARBA" id="ARBA00022679"/>
    </source>
</evidence>
<dbReference type="CDD" id="cd02440">
    <property type="entry name" value="AdoMet_MTases"/>
    <property type="match status" value="1"/>
</dbReference>
<dbReference type="SUPFAM" id="SSF53335">
    <property type="entry name" value="S-adenosyl-L-methionine-dependent methyltransferases"/>
    <property type="match status" value="1"/>
</dbReference>
<dbReference type="InterPro" id="IPR029063">
    <property type="entry name" value="SAM-dependent_MTases_sf"/>
</dbReference>
<evidence type="ECO:0000313" key="7">
    <source>
        <dbReference type="Proteomes" id="UP001595476"/>
    </source>
</evidence>
<dbReference type="InterPro" id="IPR003333">
    <property type="entry name" value="CMAS"/>
</dbReference>
<dbReference type="EMBL" id="JBHRSZ010000009">
    <property type="protein sequence ID" value="MFC3153429.1"/>
    <property type="molecule type" value="Genomic_DNA"/>
</dbReference>
<dbReference type="Pfam" id="PF02353">
    <property type="entry name" value="CMAS"/>
    <property type="match status" value="1"/>
</dbReference>
<gene>
    <name evidence="6" type="ORF">ACFOEK_20480</name>
</gene>
<reference evidence="7" key="1">
    <citation type="journal article" date="2019" name="Int. J. Syst. Evol. Microbiol.">
        <title>The Global Catalogue of Microorganisms (GCM) 10K type strain sequencing project: providing services to taxonomists for standard genome sequencing and annotation.</title>
        <authorList>
            <consortium name="The Broad Institute Genomics Platform"/>
            <consortium name="The Broad Institute Genome Sequencing Center for Infectious Disease"/>
            <person name="Wu L."/>
            <person name="Ma J."/>
        </authorList>
    </citation>
    <scope>NUCLEOTIDE SEQUENCE [LARGE SCALE GENOMIC DNA]</scope>
    <source>
        <strain evidence="7">KCTC 52438</strain>
    </source>
</reference>
<keyword evidence="3 6" id="KW-0808">Transferase</keyword>
<proteinExistence type="inferred from homology"/>
<dbReference type="GO" id="GO:0032259">
    <property type="term" value="P:methylation"/>
    <property type="evidence" value="ECO:0007669"/>
    <property type="project" value="UniProtKB-KW"/>
</dbReference>
<evidence type="ECO:0000256" key="2">
    <source>
        <dbReference type="ARBA" id="ARBA00022603"/>
    </source>
</evidence>
<dbReference type="Proteomes" id="UP001595476">
    <property type="component" value="Unassembled WGS sequence"/>
</dbReference>
<evidence type="ECO:0000256" key="1">
    <source>
        <dbReference type="ARBA" id="ARBA00010815"/>
    </source>
</evidence>
<dbReference type="Gene3D" id="3.40.50.150">
    <property type="entry name" value="Vaccinia Virus protein VP39"/>
    <property type="match status" value="1"/>
</dbReference>
<evidence type="ECO:0000256" key="4">
    <source>
        <dbReference type="ARBA" id="ARBA00022691"/>
    </source>
</evidence>
<evidence type="ECO:0000256" key="5">
    <source>
        <dbReference type="ARBA" id="ARBA00023098"/>
    </source>
</evidence>
<keyword evidence="4" id="KW-0949">S-adenosyl-L-methionine</keyword>
<comment type="caution">
    <text evidence="6">The sequence shown here is derived from an EMBL/GenBank/DDBJ whole genome shotgun (WGS) entry which is preliminary data.</text>
</comment>
<dbReference type="PANTHER" id="PTHR43667">
    <property type="entry name" value="CYCLOPROPANE-FATTY-ACYL-PHOSPHOLIPID SYNTHASE"/>
    <property type="match status" value="1"/>
</dbReference>
<comment type="similarity">
    <text evidence="1">Belongs to the CFA/CMAS family.</text>
</comment>
<name>A0ABV7HL04_9GAMM</name>
<protein>
    <submittedName>
        <fullName evidence="6">Class I SAM-dependent methyltransferase</fullName>
        <ecNumber evidence="6">2.1.1.-</ecNumber>
    </submittedName>
</protein>
<dbReference type="PIRSF" id="PIRSF003085">
    <property type="entry name" value="CMAS"/>
    <property type="match status" value="1"/>
</dbReference>
<keyword evidence="2 6" id="KW-0489">Methyltransferase</keyword>
<keyword evidence="5" id="KW-0443">Lipid metabolism</keyword>
<dbReference type="InterPro" id="IPR050723">
    <property type="entry name" value="CFA/CMAS"/>
</dbReference>